<evidence type="ECO:0000313" key="4">
    <source>
        <dbReference type="Proteomes" id="UP001589608"/>
    </source>
</evidence>
<dbReference type="RefSeq" id="WP_246655493.1">
    <property type="nucleotide sequence ID" value="NZ_CP061913.1"/>
</dbReference>
<dbReference type="GO" id="GO:0016787">
    <property type="term" value="F:hydrolase activity"/>
    <property type="evidence" value="ECO:0007669"/>
    <property type="project" value="UniProtKB-KW"/>
</dbReference>
<comment type="caution">
    <text evidence="3">The sequence shown here is derived from an EMBL/GenBank/DDBJ whole genome shotgun (WGS) entry which is preliminary data.</text>
</comment>
<reference evidence="3 4" key="1">
    <citation type="submission" date="2024-09" db="EMBL/GenBank/DDBJ databases">
        <authorList>
            <person name="Sun Q."/>
            <person name="Mori K."/>
        </authorList>
    </citation>
    <scope>NUCLEOTIDE SEQUENCE [LARGE SCALE GENOMIC DNA]</scope>
    <source>
        <strain evidence="3 4">JCM 3307</strain>
    </source>
</reference>
<dbReference type="InterPro" id="IPR036526">
    <property type="entry name" value="C-N_Hydrolase_sf"/>
</dbReference>
<evidence type="ECO:0000313" key="3">
    <source>
        <dbReference type="EMBL" id="MFB9450073.1"/>
    </source>
</evidence>
<accession>A0ABV5MMI9</accession>
<gene>
    <name evidence="3" type="ORF">ACFFTR_43935</name>
</gene>
<keyword evidence="3" id="KW-0378">Hydrolase</keyword>
<dbReference type="PROSITE" id="PS50263">
    <property type="entry name" value="CN_HYDROLASE"/>
    <property type="match status" value="1"/>
</dbReference>
<dbReference type="PANTHER" id="PTHR23088:SF27">
    <property type="entry name" value="DEAMINATED GLUTATHIONE AMIDASE"/>
    <property type="match status" value="1"/>
</dbReference>
<sequence length="296" mass="31839">MPSSTSVRLSVAQLTVQPDPGDTAALRESCERIRALMREAHEAGARLLHLPEGALSCPSKRIMSKAGPATVGPADWDRADWTTLAEGLRAIADLAGELRLWTVVGSLHPLTPPRRPHLSLYVIGGDGALVTRYDERMLSNTKVSHMYTPGSAPVTFSVDGVRFGCAMGMEATFPEVFLEYERLDVDCVLFSTHGPGTPVNNGPFALQAQALAAANSYWVSYAGTAQDAPNAPSGIISPDGDWLTRCPPQPVSAITTADLDLTAENQGRPWRRVARSGLYARYQAPDDPRSANRAQC</sequence>
<dbReference type="SUPFAM" id="SSF56317">
    <property type="entry name" value="Carbon-nitrogen hydrolase"/>
    <property type="match status" value="1"/>
</dbReference>
<dbReference type="InterPro" id="IPR003010">
    <property type="entry name" value="C-N_Hydrolase"/>
</dbReference>
<keyword evidence="4" id="KW-1185">Reference proteome</keyword>
<dbReference type="EMBL" id="JBHMCA010000070">
    <property type="protein sequence ID" value="MFB9450073.1"/>
    <property type="molecule type" value="Genomic_DNA"/>
</dbReference>
<proteinExistence type="inferred from homology"/>
<feature type="domain" description="CN hydrolase" evidence="2">
    <location>
        <begin position="7"/>
        <end position="261"/>
    </location>
</feature>
<organism evidence="3 4">
    <name type="scientific">Dactylosporangium vinaceum</name>
    <dbReference type="NCBI Taxonomy" id="53362"/>
    <lineage>
        <taxon>Bacteria</taxon>
        <taxon>Bacillati</taxon>
        <taxon>Actinomycetota</taxon>
        <taxon>Actinomycetes</taxon>
        <taxon>Micromonosporales</taxon>
        <taxon>Micromonosporaceae</taxon>
        <taxon>Dactylosporangium</taxon>
    </lineage>
</organism>
<dbReference type="CDD" id="cd07197">
    <property type="entry name" value="nitrilase"/>
    <property type="match status" value="1"/>
</dbReference>
<dbReference type="Gene3D" id="3.60.110.10">
    <property type="entry name" value="Carbon-nitrogen hydrolase"/>
    <property type="match status" value="1"/>
</dbReference>
<dbReference type="PANTHER" id="PTHR23088">
    <property type="entry name" value="NITRILASE-RELATED"/>
    <property type="match status" value="1"/>
</dbReference>
<evidence type="ECO:0000256" key="1">
    <source>
        <dbReference type="ARBA" id="ARBA00010613"/>
    </source>
</evidence>
<protein>
    <submittedName>
        <fullName evidence="3">Carbon-nitrogen hydrolase family protein</fullName>
    </submittedName>
</protein>
<dbReference type="Pfam" id="PF00795">
    <property type="entry name" value="CN_hydrolase"/>
    <property type="match status" value="1"/>
</dbReference>
<comment type="similarity">
    <text evidence="1">Belongs to the carbon-nitrogen hydrolase superfamily. NIT1/NIT2 family.</text>
</comment>
<name>A0ABV5MMI9_9ACTN</name>
<dbReference type="Proteomes" id="UP001589608">
    <property type="component" value="Unassembled WGS sequence"/>
</dbReference>
<evidence type="ECO:0000259" key="2">
    <source>
        <dbReference type="PROSITE" id="PS50263"/>
    </source>
</evidence>